<feature type="region of interest" description="Disordered" evidence="1">
    <location>
        <begin position="27"/>
        <end position="264"/>
    </location>
</feature>
<dbReference type="AlphaFoldDB" id="A0A060SR03"/>
<sequence length="470" mass="52175">MSSFTATDTTLAGLGLSFDIVSVNSSFSSGEESFDSLFSLSSSHGSQPNDSQTGSDAETRDHGHVTYPSDDDEPDFNYFEPYQGAPEVSDFVPWPTSPEFAAELQSASPHPSEHSRPPPTPAVERGYEADADSPRAMRRQRRRNAHKALHRPRVHHLIERVQPIDEGHSSTKASGIQRRVSADSSPQSEPEREPQQAIGLGFTTTKNHHKELAEDEKPSITGTDTADPIERDSTDTTNYLGSDSIIDNDHGSHSSDSDDSDVDHYYDESHLNEYEYELDDRRVHHLVQHVQPIIETLPTLEELQARMNTTPEDSNQASDGLGLGLPVYDEDTRISNDLSPTQGRASREQRHSIPLQHTDSNFILDLPPPAPLSRRYEGFDTIDLTDDVSSPPAHTHDGPDSPRLLPHIAVGSPSPIILASPVLLQRPFHRNDDVLHHNPWSDAPYSSEHMMQYAARHQLAAEFNHSDDIV</sequence>
<gene>
    <name evidence="2" type="ORF">BN946_scf184298.g9</name>
</gene>
<proteinExistence type="predicted"/>
<dbReference type="OrthoDB" id="2754411at2759"/>
<feature type="region of interest" description="Disordered" evidence="1">
    <location>
        <begin position="335"/>
        <end position="367"/>
    </location>
</feature>
<keyword evidence="3" id="KW-1185">Reference proteome</keyword>
<reference evidence="2" key="1">
    <citation type="submission" date="2014-01" db="EMBL/GenBank/DDBJ databases">
        <title>The genome of the white-rot fungus Pycnoporus cinnabarinus: a basidiomycete model with a versatile arsenal for lignocellulosic biomass breakdown.</title>
        <authorList>
            <person name="Levasseur A."/>
            <person name="Lomascolo A."/>
            <person name="Ruiz-Duenas F.J."/>
            <person name="Uzan E."/>
            <person name="Piumi F."/>
            <person name="Kues U."/>
            <person name="Ram A.F.J."/>
            <person name="Murat C."/>
            <person name="Haon M."/>
            <person name="Benoit I."/>
            <person name="Arfi Y."/>
            <person name="Chevret D."/>
            <person name="Drula E."/>
            <person name="Kwon M.J."/>
            <person name="Gouret P."/>
            <person name="Lesage-Meessen L."/>
            <person name="Lombard V."/>
            <person name="Mariette J."/>
            <person name="Noirot C."/>
            <person name="Park J."/>
            <person name="Patyshakuliyeva A."/>
            <person name="Wieneger R.A.B."/>
            <person name="Wosten H.A.B."/>
            <person name="Martin F."/>
            <person name="Coutinho P.M."/>
            <person name="de Vries R."/>
            <person name="Martinez A.T."/>
            <person name="Klopp C."/>
            <person name="Pontarotti P."/>
            <person name="Henrissat B."/>
            <person name="Record E."/>
        </authorList>
    </citation>
    <scope>NUCLEOTIDE SEQUENCE [LARGE SCALE GENOMIC DNA]</scope>
    <source>
        <strain evidence="2">BRFM137</strain>
    </source>
</reference>
<dbReference type="HOGENOM" id="CLU_581572_0_0_1"/>
<feature type="region of interest" description="Disordered" evidence="1">
    <location>
        <begin position="383"/>
        <end position="402"/>
    </location>
</feature>
<feature type="compositionally biased region" description="Polar residues" evidence="1">
    <location>
        <begin position="335"/>
        <end position="344"/>
    </location>
</feature>
<organism evidence="2 3">
    <name type="scientific">Pycnoporus cinnabarinus</name>
    <name type="common">Cinnabar-red polypore</name>
    <name type="synonym">Trametes cinnabarina</name>
    <dbReference type="NCBI Taxonomy" id="5643"/>
    <lineage>
        <taxon>Eukaryota</taxon>
        <taxon>Fungi</taxon>
        <taxon>Dikarya</taxon>
        <taxon>Basidiomycota</taxon>
        <taxon>Agaricomycotina</taxon>
        <taxon>Agaricomycetes</taxon>
        <taxon>Polyporales</taxon>
        <taxon>Polyporaceae</taxon>
        <taxon>Trametes</taxon>
    </lineage>
</organism>
<protein>
    <submittedName>
        <fullName evidence="2">Uncharacterized protein</fullName>
    </submittedName>
</protein>
<feature type="compositionally biased region" description="Polar residues" evidence="1">
    <location>
        <begin position="47"/>
        <end position="56"/>
    </location>
</feature>
<feature type="compositionally biased region" description="Basic residues" evidence="1">
    <location>
        <begin position="136"/>
        <end position="155"/>
    </location>
</feature>
<comment type="caution">
    <text evidence="2">The sequence shown here is derived from an EMBL/GenBank/DDBJ whole genome shotgun (WGS) entry which is preliminary data.</text>
</comment>
<accession>A0A060SR03</accession>
<feature type="compositionally biased region" description="Basic and acidic residues" evidence="1">
    <location>
        <begin position="125"/>
        <end position="135"/>
    </location>
</feature>
<dbReference type="OMA" id="WHIVYAS"/>
<dbReference type="Proteomes" id="UP000029665">
    <property type="component" value="Unassembled WGS sequence"/>
</dbReference>
<evidence type="ECO:0000313" key="3">
    <source>
        <dbReference type="Proteomes" id="UP000029665"/>
    </source>
</evidence>
<name>A0A060SR03_PYCCI</name>
<dbReference type="EMBL" id="CCBP010000435">
    <property type="protein sequence ID" value="CDO76982.1"/>
    <property type="molecule type" value="Genomic_DNA"/>
</dbReference>
<evidence type="ECO:0000313" key="2">
    <source>
        <dbReference type="EMBL" id="CDO76982.1"/>
    </source>
</evidence>
<feature type="compositionally biased region" description="Basic and acidic residues" evidence="1">
    <location>
        <begin position="156"/>
        <end position="169"/>
    </location>
</feature>
<evidence type="ECO:0000256" key="1">
    <source>
        <dbReference type="SAM" id="MobiDB-lite"/>
    </source>
</evidence>
<feature type="compositionally biased region" description="Basic and acidic residues" evidence="1">
    <location>
        <begin position="247"/>
        <end position="264"/>
    </location>
</feature>
<feature type="compositionally biased region" description="Low complexity" evidence="1">
    <location>
        <begin position="27"/>
        <end position="46"/>
    </location>
</feature>